<dbReference type="SMART" id="SM00146">
    <property type="entry name" value="PI3Kc"/>
    <property type="match status" value="1"/>
</dbReference>
<evidence type="ECO:0000256" key="7">
    <source>
        <dbReference type="ARBA" id="ARBA00024420"/>
    </source>
</evidence>
<keyword evidence="4" id="KW-0227">DNA damage</keyword>
<keyword evidence="3" id="KW-0808">Transferase</keyword>
<evidence type="ECO:0000256" key="8">
    <source>
        <dbReference type="SAM" id="Coils"/>
    </source>
</evidence>
<feature type="compositionally biased region" description="Polar residues" evidence="9">
    <location>
        <begin position="14"/>
        <end position="38"/>
    </location>
</feature>
<dbReference type="RefSeq" id="XP_001026698.2">
    <property type="nucleotide sequence ID" value="XM_001026698.2"/>
</dbReference>
<feature type="coiled-coil region" evidence="8">
    <location>
        <begin position="1071"/>
        <end position="1098"/>
    </location>
</feature>
<dbReference type="KEGG" id="tet:TTHERM_01008650"/>
<dbReference type="GeneID" id="7843404"/>
<evidence type="ECO:0000256" key="4">
    <source>
        <dbReference type="ARBA" id="ARBA00022763"/>
    </source>
</evidence>
<dbReference type="InterPro" id="IPR011009">
    <property type="entry name" value="Kinase-like_dom_sf"/>
</dbReference>
<dbReference type="Gene3D" id="1.25.40.10">
    <property type="entry name" value="Tetratricopeptide repeat domain"/>
    <property type="match status" value="1"/>
</dbReference>
<comment type="subcellular location">
    <subcellularLocation>
        <location evidence="1">Nucleus</location>
    </subcellularLocation>
</comment>
<keyword evidence="6" id="KW-0539">Nucleus</keyword>
<keyword evidence="5" id="KW-0418">Kinase</keyword>
<dbReference type="Proteomes" id="UP000009168">
    <property type="component" value="Unassembled WGS sequence"/>
</dbReference>
<dbReference type="GO" id="GO:0005634">
    <property type="term" value="C:nucleus"/>
    <property type="evidence" value="ECO:0007669"/>
    <property type="project" value="UniProtKB-SubCell"/>
</dbReference>
<feature type="region of interest" description="Disordered" evidence="9">
    <location>
        <begin position="14"/>
        <end position="41"/>
    </location>
</feature>
<dbReference type="GO" id="GO:0005694">
    <property type="term" value="C:chromosome"/>
    <property type="evidence" value="ECO:0007669"/>
    <property type="project" value="TreeGrafter"/>
</dbReference>
<evidence type="ECO:0000313" key="12">
    <source>
        <dbReference type="Proteomes" id="UP000009168"/>
    </source>
</evidence>
<dbReference type="Gene3D" id="3.30.1010.10">
    <property type="entry name" value="Phosphatidylinositol 3-kinase Catalytic Subunit, Chain A, domain 4"/>
    <property type="match status" value="1"/>
</dbReference>
<keyword evidence="12" id="KW-1185">Reference proteome</keyword>
<dbReference type="eggNOG" id="KOG0890">
    <property type="taxonomic scope" value="Eukaryota"/>
</dbReference>
<dbReference type="InterPro" id="IPR011990">
    <property type="entry name" value="TPR-like_helical_dom_sf"/>
</dbReference>
<proteinExistence type="predicted"/>
<protein>
    <recommendedName>
        <fullName evidence="7">Serine/threonine-protein kinase ATR</fullName>
    </recommendedName>
</protein>
<evidence type="ECO:0000256" key="1">
    <source>
        <dbReference type="ARBA" id="ARBA00004123"/>
    </source>
</evidence>
<dbReference type="InterPro" id="IPR036940">
    <property type="entry name" value="PI3/4_kinase_cat_sf"/>
</dbReference>
<dbReference type="STRING" id="312017.Q24FA9"/>
<dbReference type="SUPFAM" id="SSF48452">
    <property type="entry name" value="TPR-like"/>
    <property type="match status" value="1"/>
</dbReference>
<evidence type="ECO:0000256" key="9">
    <source>
        <dbReference type="SAM" id="MobiDB-lite"/>
    </source>
</evidence>
<evidence type="ECO:0000256" key="2">
    <source>
        <dbReference type="ARBA" id="ARBA00022527"/>
    </source>
</evidence>
<dbReference type="InterPro" id="IPR050517">
    <property type="entry name" value="DDR_Repair_Kinase"/>
</dbReference>
<dbReference type="PANTHER" id="PTHR11139:SF69">
    <property type="entry name" value="SERINE_THREONINE-PROTEIN KINASE ATR"/>
    <property type="match status" value="1"/>
</dbReference>
<dbReference type="PROSITE" id="PS00916">
    <property type="entry name" value="PI3_4_KINASE_2"/>
    <property type="match status" value="1"/>
</dbReference>
<dbReference type="Gene3D" id="1.10.1070.11">
    <property type="entry name" value="Phosphatidylinositol 3-/4-kinase, catalytic domain"/>
    <property type="match status" value="1"/>
</dbReference>
<dbReference type="OrthoDB" id="381190at2759"/>
<dbReference type="GO" id="GO:0006281">
    <property type="term" value="P:DNA repair"/>
    <property type="evidence" value="ECO:0007669"/>
    <property type="project" value="TreeGrafter"/>
</dbReference>
<dbReference type="InParanoid" id="Q24FA9"/>
<dbReference type="InterPro" id="IPR018936">
    <property type="entry name" value="PI3/4_kinase_CS"/>
</dbReference>
<organism evidence="11 12">
    <name type="scientific">Tetrahymena thermophila (strain SB210)</name>
    <dbReference type="NCBI Taxonomy" id="312017"/>
    <lineage>
        <taxon>Eukaryota</taxon>
        <taxon>Sar</taxon>
        <taxon>Alveolata</taxon>
        <taxon>Ciliophora</taxon>
        <taxon>Intramacronucleata</taxon>
        <taxon>Oligohymenophorea</taxon>
        <taxon>Hymenostomatida</taxon>
        <taxon>Tetrahymenina</taxon>
        <taxon>Tetrahymenidae</taxon>
        <taxon>Tetrahymena</taxon>
    </lineage>
</organism>
<dbReference type="SUPFAM" id="SSF56112">
    <property type="entry name" value="Protein kinase-like (PK-like)"/>
    <property type="match status" value="1"/>
</dbReference>
<dbReference type="GO" id="GO:0000077">
    <property type="term" value="P:DNA damage checkpoint signaling"/>
    <property type="evidence" value="ECO:0007669"/>
    <property type="project" value="TreeGrafter"/>
</dbReference>
<evidence type="ECO:0000256" key="6">
    <source>
        <dbReference type="ARBA" id="ARBA00023242"/>
    </source>
</evidence>
<dbReference type="GO" id="GO:0000723">
    <property type="term" value="P:telomere maintenance"/>
    <property type="evidence" value="ECO:0007669"/>
    <property type="project" value="TreeGrafter"/>
</dbReference>
<feature type="domain" description="PI3K/PI4K catalytic" evidence="10">
    <location>
        <begin position="1756"/>
        <end position="2059"/>
    </location>
</feature>
<name>Q24FA9_TETTS</name>
<dbReference type="EMBL" id="GG662290">
    <property type="protein sequence ID" value="EAS06453.2"/>
    <property type="molecule type" value="Genomic_DNA"/>
</dbReference>
<dbReference type="InterPro" id="IPR000403">
    <property type="entry name" value="PI3/4_kinase_cat_dom"/>
</dbReference>
<evidence type="ECO:0000256" key="3">
    <source>
        <dbReference type="ARBA" id="ARBA00022679"/>
    </source>
</evidence>
<accession>Q24FA9</accession>
<reference evidence="12" key="1">
    <citation type="journal article" date="2006" name="PLoS Biol.">
        <title>Macronuclear genome sequence of the ciliate Tetrahymena thermophila, a model eukaryote.</title>
        <authorList>
            <person name="Eisen J.A."/>
            <person name="Coyne R.S."/>
            <person name="Wu M."/>
            <person name="Wu D."/>
            <person name="Thiagarajan M."/>
            <person name="Wortman J.R."/>
            <person name="Badger J.H."/>
            <person name="Ren Q."/>
            <person name="Amedeo P."/>
            <person name="Jones K.M."/>
            <person name="Tallon L.J."/>
            <person name="Delcher A.L."/>
            <person name="Salzberg S.L."/>
            <person name="Silva J.C."/>
            <person name="Haas B.J."/>
            <person name="Majoros W.H."/>
            <person name="Farzad M."/>
            <person name="Carlton J.M."/>
            <person name="Smith R.K. Jr."/>
            <person name="Garg J."/>
            <person name="Pearlman R.E."/>
            <person name="Karrer K.M."/>
            <person name="Sun L."/>
            <person name="Manning G."/>
            <person name="Elde N.C."/>
            <person name="Turkewitz A.P."/>
            <person name="Asai D.J."/>
            <person name="Wilkes D.E."/>
            <person name="Wang Y."/>
            <person name="Cai H."/>
            <person name="Collins K."/>
            <person name="Stewart B.A."/>
            <person name="Lee S.R."/>
            <person name="Wilamowska K."/>
            <person name="Weinberg Z."/>
            <person name="Ruzzo W.L."/>
            <person name="Wloga D."/>
            <person name="Gaertig J."/>
            <person name="Frankel J."/>
            <person name="Tsao C.-C."/>
            <person name="Gorovsky M.A."/>
            <person name="Keeling P.J."/>
            <person name="Waller R.F."/>
            <person name="Patron N.J."/>
            <person name="Cherry J.M."/>
            <person name="Stover N.A."/>
            <person name="Krieger C.J."/>
            <person name="del Toro C."/>
            <person name="Ryder H.F."/>
            <person name="Williamson S.C."/>
            <person name="Barbeau R.A."/>
            <person name="Hamilton E.P."/>
            <person name="Orias E."/>
        </authorList>
    </citation>
    <scope>NUCLEOTIDE SEQUENCE [LARGE SCALE GENOMIC DNA]</scope>
    <source>
        <strain evidence="12">SB210</strain>
    </source>
</reference>
<evidence type="ECO:0000256" key="5">
    <source>
        <dbReference type="ARBA" id="ARBA00022777"/>
    </source>
</evidence>
<dbReference type="PANTHER" id="PTHR11139">
    <property type="entry name" value="ATAXIA TELANGIECTASIA MUTATED ATM -RELATED"/>
    <property type="match status" value="1"/>
</dbReference>
<gene>
    <name evidence="11" type="ORF">TTHERM_01008650</name>
</gene>
<evidence type="ECO:0000313" key="11">
    <source>
        <dbReference type="EMBL" id="EAS06453.2"/>
    </source>
</evidence>
<dbReference type="PROSITE" id="PS50290">
    <property type="entry name" value="PI3_4_KINASE_3"/>
    <property type="match status" value="1"/>
</dbReference>
<dbReference type="GO" id="GO:0004674">
    <property type="term" value="F:protein serine/threonine kinase activity"/>
    <property type="evidence" value="ECO:0007669"/>
    <property type="project" value="UniProtKB-KW"/>
</dbReference>
<evidence type="ECO:0000259" key="10">
    <source>
        <dbReference type="PROSITE" id="PS50290"/>
    </source>
</evidence>
<dbReference type="CDD" id="cd05164">
    <property type="entry name" value="PIKKc"/>
    <property type="match status" value="1"/>
</dbReference>
<dbReference type="Pfam" id="PF00454">
    <property type="entry name" value="PI3_PI4_kinase"/>
    <property type="match status" value="1"/>
</dbReference>
<keyword evidence="2" id="KW-0723">Serine/threonine-protein kinase</keyword>
<dbReference type="HOGENOM" id="CLU_232596_0_0_1"/>
<keyword evidence="8" id="KW-0175">Coiled coil</keyword>
<sequence>MDIIKRLKSKEAKASQQNFEQANRLNSIEQSNQKNRVQAKQEGIQGSGFLQVQQSLSVNRPSSSNNLMDQTAQIHIQKQDSNSAKSSKSSISYNSETNYLKMNAQPSNIKERVEQITEEPVDEHLDFKYQKLLDVIKGSGDKNNLGFLQQKIDYLTMISNRLQISLFDLLNLLPSKYLAQLFQDYKQQENVMVNIILASVSGLSQPNKIFEDIKIDLGDKFDYENQYLKAHCQNYEDCLNQDEQEQQSLEDDEELEELTPQIKTRIFFSRYIIPLVLHQLIDFKQDPSIQMSSILGRLEDIYGMQQSQAQLGSAQNINTQDSGGSLSQNSNASQNLFIQKVYITNLREFYRSLKFFMEKIYRKNNDKAQYVLSYLQKICKNERDYELDQTLFSYEDLKRDRIVLYRLAMSGTKKLLFNYLQDKQILTKYAGNCIFDFKKKEIFLDYYKRFITPAEASLSNGMDDTVFRISANLENYCRALQTSQHKICALRNAIALIRFLTPFLETFSSQFNQSATNKYLIKAACWRIVRFILFVHDGSISYVALVFLIFCFELLFSERSLLNQEHERFLHLLLAFLHVYRNREDALFKYSQQVATRIIMKLIKKINYNSSGDSSSLSSSRKKINIQTSSKSSSNSTNNSDLDQSHQMKDYWFLNYNYHSLDEKFQKYFAYISQKDIYSKYNYIEKELKQIQEQPLIDEQVILILSYLKNLLQEPQDFTQIKISKSMQEELKSKNLNEIQLKKEKEKLSLIHLQKIKEKKNAIYLQLLNLPKLSDNKKILAKNSHSMNALVKIKQELLVDCLGLIGPVQQHDFQENYQDILPINLTPADLKEKIKSFLNVNIFNTDIPLVSLCICKEYVENKFTGKRKKLNERIQNSFLSANEASKSQDDMEERSNMLNASFSSRGINENTNGNATNLDHSIIHQQKQQFNLMQWLAELIMKMKKQDETIKIIEGCMELMANSDLGEFLTPYIIFKYINSTENSHLEIIPVINKILEEGHHNHKLIITKTLINLDTWFRQELKQEKQQNYDPFRPQSIMHSESPKNRFIRNFAFIKRGISTQVYCKTLVEMSEHKGAIQLLEQELEQQDIQLLNLTDAQEIKNIKKLRTHYIYQLYNIYKEVNEDYKNIDVVEMMRKLDLDETEIKKYQDINLKQKNDGLCPEIYEDIVDRNFRDEESQQKLINLLSKSIPDFASQNQDFAFQKYLRSICWGFQKILNYEKNNSFDNMFQQLKSAIQKLKYAFSLQLVNAKCCYDSKFSVLVKIQVLLNVETMLKIQKFQKDYSKLAKNGDIIFDQTSFSFDESQPDYLLKLTVKSNSQGFPNNNTSSLGGSRITYNQIINQYSVFNLIQALQQTSKLLLSYDQECYLRIVYNYLICVLYNQCKEYRKIYINSLFRLSKYYYKKEKYSDALTILKRAKQVWKEKKDSFSSQEIYTLQAKIEKKLGNIKKAIHKLQKFDGIDFKIKKVTYKYQHNFQIFSESLIHSEFIKLVQQNSESEKLCFKYAKFIDENELISDNPNDKEIDQKIKAIQLYLLAASNGHQYIHQSLPRAIRLLVELFQDVANLQTKKAQLVKQKFDKNFLQISETCNKIETFKLTSVVNQLTSHITIPYQQCANLFIDLLAKVGAEYPDQSVWWLLPLKYMYQMISNQSSVQKDEYTEQRASAILKKINEINPSSYEQINRVSNFYYNLLNFAIKAPDGSSTTMKIENYLVKSLANLRLILPKKEYIFPKMPQSRNVEPNYNPYHNNPVYMEKFDDVVRIMSSKQKPKLLTVQCSDGTKKKFLIKSQTQSENVYEQRTSELISFLNLILYKEQLGFYEMPSYTILRLNSQSCIVEWVDDTLTLKTILDQLWQEKKQKSQFYQLKLDSDKLSREEWNKQKSLPSVFQDFFNQRFLDSQQWYTAKENYLRTYASWCILGYLIGLGDRHTDNILIKKINGEIVHIDYALIFGSGKQLNVPETIPFRLTKNMEFALGSFKSYGLFRKAMIDICMCFSKHLDDIIGFWDCFTNELEGCKKTNFNQLCNQIKNRIKMTNFKSTEEGIDSLIQISKDDYCLRDMFKGWWPHA</sequence>